<feature type="domain" description="HTH cro/C1-type" evidence="1">
    <location>
        <begin position="7"/>
        <end position="65"/>
    </location>
</feature>
<dbReference type="Pfam" id="PF01381">
    <property type="entry name" value="HTH_3"/>
    <property type="match status" value="1"/>
</dbReference>
<organism evidence="2 3">
    <name type="scientific">Mediterraneibacter gnavus</name>
    <name type="common">Ruminococcus gnavus</name>
    <dbReference type="NCBI Taxonomy" id="33038"/>
    <lineage>
        <taxon>Bacteria</taxon>
        <taxon>Bacillati</taxon>
        <taxon>Bacillota</taxon>
        <taxon>Clostridia</taxon>
        <taxon>Lachnospirales</taxon>
        <taxon>Lachnospiraceae</taxon>
        <taxon>Mediterraneibacter</taxon>
    </lineage>
</organism>
<dbReference type="PROSITE" id="PS50943">
    <property type="entry name" value="HTH_CROC1"/>
    <property type="match status" value="1"/>
</dbReference>
<evidence type="ECO:0000259" key="1">
    <source>
        <dbReference type="PROSITE" id="PS50943"/>
    </source>
</evidence>
<dbReference type="Gene3D" id="1.10.260.40">
    <property type="entry name" value="lambda repressor-like DNA-binding domains"/>
    <property type="match status" value="1"/>
</dbReference>
<protein>
    <recommendedName>
        <fullName evidence="1">HTH cro/C1-type domain-containing protein</fullName>
    </recommendedName>
</protein>
<accession>A0A2N5NLL6</accession>
<dbReference type="InterPro" id="IPR010982">
    <property type="entry name" value="Lambda_DNA-bd_dom_sf"/>
</dbReference>
<reference evidence="2 3" key="1">
    <citation type="journal article" date="2017" name="Genome Med.">
        <title>A novel Ruminococcus gnavus clade enriched in inflammatory bowel disease patients.</title>
        <authorList>
            <person name="Hall A.B."/>
            <person name="Yassour M."/>
            <person name="Sauk J."/>
            <person name="Garner A."/>
            <person name="Jiang X."/>
            <person name="Arthur T."/>
            <person name="Lagoudas G.K."/>
            <person name="Vatanen T."/>
            <person name="Fornelos N."/>
            <person name="Wilson R."/>
            <person name="Bertha M."/>
            <person name="Cohen M."/>
            <person name="Garber J."/>
            <person name="Khalili H."/>
            <person name="Gevers D."/>
            <person name="Ananthakrishnan A.N."/>
            <person name="Kugathasan S."/>
            <person name="Lander E.S."/>
            <person name="Blainey P."/>
            <person name="Vlamakis H."/>
            <person name="Xavier R.J."/>
            <person name="Huttenhower C."/>
        </authorList>
    </citation>
    <scope>NUCLEOTIDE SEQUENCE [LARGE SCALE GENOMIC DNA]</scope>
    <source>
        <strain evidence="2 3">RJX1118</strain>
    </source>
</reference>
<dbReference type="SUPFAM" id="SSF47413">
    <property type="entry name" value="lambda repressor-like DNA-binding domains"/>
    <property type="match status" value="1"/>
</dbReference>
<gene>
    <name evidence="2" type="ORF">CDL18_02225</name>
</gene>
<dbReference type="SMART" id="SM00530">
    <property type="entry name" value="HTH_XRE"/>
    <property type="match status" value="1"/>
</dbReference>
<dbReference type="AlphaFoldDB" id="A0A2N5NLL6"/>
<evidence type="ECO:0000313" key="3">
    <source>
        <dbReference type="Proteomes" id="UP000234849"/>
    </source>
</evidence>
<name>A0A2N5NLL6_MEDGN</name>
<dbReference type="Proteomes" id="UP000234849">
    <property type="component" value="Unassembled WGS sequence"/>
</dbReference>
<dbReference type="EMBL" id="NIHM01000002">
    <property type="protein sequence ID" value="PLT57798.1"/>
    <property type="molecule type" value="Genomic_DNA"/>
</dbReference>
<dbReference type="RefSeq" id="WP_101879099.1">
    <property type="nucleotide sequence ID" value="NZ_NIHM01000002.1"/>
</dbReference>
<comment type="caution">
    <text evidence="2">The sequence shown here is derived from an EMBL/GenBank/DDBJ whole genome shotgun (WGS) entry which is preliminary data.</text>
</comment>
<dbReference type="CDD" id="cd00093">
    <property type="entry name" value="HTH_XRE"/>
    <property type="match status" value="1"/>
</dbReference>
<proteinExistence type="predicted"/>
<evidence type="ECO:0000313" key="2">
    <source>
        <dbReference type="EMBL" id="PLT57798.1"/>
    </source>
</evidence>
<sequence length="189" mass="22436">MQIGERIKKIRTFRHLTQSELGTMLGFTDSFAKQRISQYESGYRLPKGKTILTLANALNCNPINFEEAKNLGSLEKSMTELFWLEELLGNNFVIFPLNNYFDKQDSRHIYGFVNEYTYSETVPPIAIAIKYNELNRQMYEWALRYQELQQHLISFEEYFEWKINWPKTCEGESGQFTPEFQWRKSPNSN</sequence>
<dbReference type="InterPro" id="IPR001387">
    <property type="entry name" value="Cro/C1-type_HTH"/>
</dbReference>
<dbReference type="GO" id="GO:0003677">
    <property type="term" value="F:DNA binding"/>
    <property type="evidence" value="ECO:0007669"/>
    <property type="project" value="InterPro"/>
</dbReference>